<evidence type="ECO:0000313" key="2">
    <source>
        <dbReference type="EMBL" id="EXU94636.1"/>
    </source>
</evidence>
<reference evidence="2 3" key="1">
    <citation type="submission" date="2014-02" db="EMBL/GenBank/DDBJ databases">
        <title>The genome sequence of the entomopathogenic fungus Metarhizium robertsii ARSEF 2575.</title>
        <authorList>
            <person name="Giuliano Garisto Donzelli B."/>
            <person name="Roe B.A."/>
            <person name="Macmil S.L."/>
            <person name="Krasnoff S.B."/>
            <person name="Gibson D.M."/>
        </authorList>
    </citation>
    <scope>NUCLEOTIDE SEQUENCE [LARGE SCALE GENOMIC DNA]</scope>
    <source>
        <strain evidence="2 3">ARSEF 2575</strain>
    </source>
</reference>
<keyword evidence="1" id="KW-0732">Signal</keyword>
<accession>A0A014P0E9</accession>
<dbReference type="AlphaFoldDB" id="A0A014P0E9"/>
<feature type="signal peptide" evidence="1">
    <location>
        <begin position="1"/>
        <end position="25"/>
    </location>
</feature>
<dbReference type="HOGENOM" id="CLU_2171645_0_0_1"/>
<dbReference type="EMBL" id="JELW01000202">
    <property type="protein sequence ID" value="EXU94636.1"/>
    <property type="molecule type" value="Genomic_DNA"/>
</dbReference>
<sequence length="122" mass="13047">MFAHSPILGAIISLALLAGPSAAAAAAVPDSMPALQPRTTSGIDMNAACRWQYDDSYTSGTIGTGCYDWMCWKSGEQSGGLDLSAWCRHVHGPQSYASCNGGRYNWGWNVHLSSLIESKYTV</sequence>
<comment type="caution">
    <text evidence="2">The sequence shown here is derived from an EMBL/GenBank/DDBJ whole genome shotgun (WGS) entry which is preliminary data.</text>
</comment>
<dbReference type="OrthoDB" id="5426461at2759"/>
<dbReference type="Proteomes" id="UP000030151">
    <property type="component" value="Unassembled WGS sequence"/>
</dbReference>
<evidence type="ECO:0000256" key="1">
    <source>
        <dbReference type="SAM" id="SignalP"/>
    </source>
</evidence>
<protein>
    <submittedName>
        <fullName evidence="2">Uncharacterized protein</fullName>
    </submittedName>
</protein>
<proteinExistence type="predicted"/>
<feature type="chain" id="PRO_5001473365" evidence="1">
    <location>
        <begin position="26"/>
        <end position="122"/>
    </location>
</feature>
<organism evidence="2 3">
    <name type="scientific">Metarhizium robertsii</name>
    <dbReference type="NCBI Taxonomy" id="568076"/>
    <lineage>
        <taxon>Eukaryota</taxon>
        <taxon>Fungi</taxon>
        <taxon>Dikarya</taxon>
        <taxon>Ascomycota</taxon>
        <taxon>Pezizomycotina</taxon>
        <taxon>Sordariomycetes</taxon>
        <taxon>Hypocreomycetidae</taxon>
        <taxon>Hypocreales</taxon>
        <taxon>Clavicipitaceae</taxon>
        <taxon>Metarhizium</taxon>
    </lineage>
</organism>
<name>A0A014P0E9_9HYPO</name>
<evidence type="ECO:0000313" key="3">
    <source>
        <dbReference type="Proteomes" id="UP000030151"/>
    </source>
</evidence>
<gene>
    <name evidence="2" type="ORF">X797_012292</name>
</gene>
<dbReference type="eggNOG" id="ENOG502T52H">
    <property type="taxonomic scope" value="Eukaryota"/>
</dbReference>